<accession>A0A9P1CUE5</accession>
<evidence type="ECO:0000256" key="11">
    <source>
        <dbReference type="SAM" id="Coils"/>
    </source>
</evidence>
<evidence type="ECO:0000313" key="13">
    <source>
        <dbReference type="EMBL" id="CAI3997118.1"/>
    </source>
</evidence>
<dbReference type="GO" id="GO:0060294">
    <property type="term" value="P:cilium movement involved in cell motility"/>
    <property type="evidence" value="ECO:0007669"/>
    <property type="project" value="TreeGrafter"/>
</dbReference>
<reference evidence="13" key="1">
    <citation type="submission" date="2022-10" db="EMBL/GenBank/DDBJ databases">
        <authorList>
            <person name="Chen Y."/>
            <person name="Dougan E. K."/>
            <person name="Chan C."/>
            <person name="Rhodes N."/>
            <person name="Thang M."/>
        </authorList>
    </citation>
    <scope>NUCLEOTIDE SEQUENCE</scope>
</reference>
<comment type="similarity">
    <text evidence="9">Belongs to the flagellar radial spoke RSP9 family.</text>
</comment>
<evidence type="ECO:0000256" key="5">
    <source>
        <dbReference type="ARBA" id="ARBA00023069"/>
    </source>
</evidence>
<dbReference type="EMBL" id="CAMXCT010002291">
    <property type="protein sequence ID" value="CAI3997118.1"/>
    <property type="molecule type" value="Genomic_DNA"/>
</dbReference>
<evidence type="ECO:0000256" key="10">
    <source>
        <dbReference type="ARBA" id="ARBA00041080"/>
    </source>
</evidence>
<dbReference type="GO" id="GO:0035082">
    <property type="term" value="P:axoneme assembly"/>
    <property type="evidence" value="ECO:0007669"/>
    <property type="project" value="InterPro"/>
</dbReference>
<feature type="coiled-coil region" evidence="11">
    <location>
        <begin position="381"/>
        <end position="437"/>
    </location>
</feature>
<dbReference type="OrthoDB" id="10258956at2759"/>
<evidence type="ECO:0000256" key="12">
    <source>
        <dbReference type="SAM" id="MobiDB-lite"/>
    </source>
</evidence>
<dbReference type="AlphaFoldDB" id="A0A9P1CUE5"/>
<dbReference type="PANTHER" id="PTHR22069:SF0">
    <property type="entry name" value="RADIAL SPOKE HEAD PROTEIN 9 HOMOLOG"/>
    <property type="match status" value="1"/>
</dbReference>
<name>A0A9P1CUE5_9DINO</name>
<feature type="region of interest" description="Disordered" evidence="12">
    <location>
        <begin position="110"/>
        <end position="129"/>
    </location>
</feature>
<feature type="region of interest" description="Disordered" evidence="12">
    <location>
        <begin position="611"/>
        <end position="635"/>
    </location>
</feature>
<dbReference type="EMBL" id="CAMXCT030002291">
    <property type="protein sequence ID" value="CAL4784430.1"/>
    <property type="molecule type" value="Genomic_DNA"/>
</dbReference>
<dbReference type="SUPFAM" id="SSF103657">
    <property type="entry name" value="BAR/IMD domain-like"/>
    <property type="match status" value="1"/>
</dbReference>
<reference evidence="14" key="2">
    <citation type="submission" date="2024-04" db="EMBL/GenBank/DDBJ databases">
        <authorList>
            <person name="Chen Y."/>
            <person name="Shah S."/>
            <person name="Dougan E. K."/>
            <person name="Thang M."/>
            <person name="Chan C."/>
        </authorList>
    </citation>
    <scope>NUCLEOTIDE SEQUENCE [LARGE SCALE GENOMIC DNA]</scope>
</reference>
<protein>
    <recommendedName>
        <fullName evidence="10">Radial spoke head protein 9 homolog</fullName>
    </recommendedName>
</protein>
<evidence type="ECO:0000256" key="3">
    <source>
        <dbReference type="ARBA" id="ARBA00022794"/>
    </source>
</evidence>
<keyword evidence="3" id="KW-0970">Cilium biogenesis/degradation</keyword>
<keyword evidence="4" id="KW-0282">Flagellum</keyword>
<evidence type="ECO:0000313" key="14">
    <source>
        <dbReference type="EMBL" id="CAL1150493.1"/>
    </source>
</evidence>
<keyword evidence="5" id="KW-0969">Cilium</keyword>
<evidence type="ECO:0000256" key="9">
    <source>
        <dbReference type="ARBA" id="ARBA00038319"/>
    </source>
</evidence>
<dbReference type="Proteomes" id="UP001152797">
    <property type="component" value="Unassembled WGS sequence"/>
</dbReference>
<dbReference type="Gene3D" id="1.20.1270.60">
    <property type="entry name" value="Arfaptin homology (AH) domain/BAR domain"/>
    <property type="match status" value="1"/>
</dbReference>
<evidence type="ECO:0000256" key="1">
    <source>
        <dbReference type="ARBA" id="ARBA00004611"/>
    </source>
</evidence>
<comment type="caution">
    <text evidence="13">The sequence shown here is derived from an EMBL/GenBank/DDBJ whole genome shotgun (WGS) entry which is preliminary data.</text>
</comment>
<comment type="subcellular location">
    <subcellularLocation>
        <location evidence="8">Cell projection</location>
        <location evidence="8">Kinocilium</location>
    </subcellularLocation>
    <subcellularLocation>
        <location evidence="1">Cytoplasm</location>
        <location evidence="1">Cytoskeleton</location>
        <location evidence="1">Flagellum axoneme</location>
    </subcellularLocation>
</comment>
<sequence length="635" mass="67790">MEFTDLEPNLQWGPKTGGCGTGEMLALMKSQEQFQQVCFWGKVFGVTADYYVAYGLKGGDFEFPTKHFFFAGKDFQFSALTAPTPEEAVRLVELCGEKPLTGVASTALEVATEEEPADPPDEPVPEGPKKLTEVDRLAQLVLEIDFDTSCVPRGAFCLDADHAIVASKDFKGLGSDALALTSYVHFRAPVSIAALRSLARKDAQVHGPHILDGLDSDQPKGCWALRKDPTASLVTLRSLSWPGYIAFHAPETNKFGGIYFGYAQKDLSLSLGCGWSGWGEDLGLRSGVQKLEQQSDAQLDTCGRLVAVLQKATEALNSCGVALQREVASSLPPLSSSFTSEPGGSHDSEELSRSILVACENLGAVLLTIAAVLTGDLLTPLVELRRTVHQERQDLKQELERLEQREVMCCEAMAESISRKEKVSGELQERLQQSQAKKGDRSRMVRWILKKSSKAEGKLQAAAHAQTAAVEELAGRLDQLALVQTQRQDAAEAFSALLRRLTQRRQQLLRASLGRCAAAFGEGAACLQSAFGEAAAASSPSSPSSPAKARASVPPLRLAELPLEEEVHVMNTDSMATPSGSSMGGEILNCDSDSDAAGESCDVAVDLKSPGRSSGLRQAASAASAASASGALRGC</sequence>
<proteinExistence type="inferred from homology"/>
<keyword evidence="11" id="KW-0175">Coiled coil</keyword>
<dbReference type="GO" id="GO:0005930">
    <property type="term" value="C:axoneme"/>
    <property type="evidence" value="ECO:0007669"/>
    <property type="project" value="TreeGrafter"/>
</dbReference>
<evidence type="ECO:0000256" key="4">
    <source>
        <dbReference type="ARBA" id="ARBA00022846"/>
    </source>
</evidence>
<keyword evidence="7" id="KW-0966">Cell projection</keyword>
<feature type="compositionally biased region" description="Acidic residues" evidence="12">
    <location>
        <begin position="111"/>
        <end position="124"/>
    </location>
</feature>
<dbReference type="GO" id="GO:0044458">
    <property type="term" value="P:motile cilium assembly"/>
    <property type="evidence" value="ECO:0007669"/>
    <property type="project" value="TreeGrafter"/>
</dbReference>
<evidence type="ECO:0000256" key="2">
    <source>
        <dbReference type="ARBA" id="ARBA00022490"/>
    </source>
</evidence>
<dbReference type="PANTHER" id="PTHR22069">
    <property type="entry name" value="MITOCHONDRIAL RIBOSOMAL PROTEIN S18"/>
    <property type="match status" value="1"/>
</dbReference>
<evidence type="ECO:0000313" key="15">
    <source>
        <dbReference type="Proteomes" id="UP001152797"/>
    </source>
</evidence>
<keyword evidence="6" id="KW-0206">Cytoskeleton</keyword>
<dbReference type="InterPro" id="IPR055316">
    <property type="entry name" value="RSP9"/>
</dbReference>
<gene>
    <name evidence="13" type="ORF">C1SCF055_LOCUS23532</name>
</gene>
<evidence type="ECO:0000256" key="8">
    <source>
        <dbReference type="ARBA" id="ARBA00037822"/>
    </source>
</evidence>
<evidence type="ECO:0000256" key="7">
    <source>
        <dbReference type="ARBA" id="ARBA00023273"/>
    </source>
</evidence>
<organism evidence="13">
    <name type="scientific">Cladocopium goreaui</name>
    <dbReference type="NCBI Taxonomy" id="2562237"/>
    <lineage>
        <taxon>Eukaryota</taxon>
        <taxon>Sar</taxon>
        <taxon>Alveolata</taxon>
        <taxon>Dinophyceae</taxon>
        <taxon>Suessiales</taxon>
        <taxon>Symbiodiniaceae</taxon>
        <taxon>Cladocopium</taxon>
    </lineage>
</organism>
<dbReference type="InterPro" id="IPR027267">
    <property type="entry name" value="AH/BAR_dom_sf"/>
</dbReference>
<keyword evidence="15" id="KW-1185">Reference proteome</keyword>
<keyword evidence="2" id="KW-0963">Cytoplasm</keyword>
<evidence type="ECO:0000256" key="6">
    <source>
        <dbReference type="ARBA" id="ARBA00023212"/>
    </source>
</evidence>
<dbReference type="EMBL" id="CAMXCT020002291">
    <property type="protein sequence ID" value="CAL1150493.1"/>
    <property type="molecule type" value="Genomic_DNA"/>
</dbReference>